<sequence>MNDNSNTKISPLPGTTPGSSYGIDYRTDAINACKLMDTILSTPSFHQSLFTDSVQLFPNHILQEARLQRSYSNNNNNNNQHQKQPQDLITTMTDLQSLVETTRLEINNALSKNSAWKTASPSLAMDTSALAAFDTASHQLIRAIQTFHESYQQNSATSQQVLTYRQQQQRASRSSIEQDTIPGLGEAARALRSTQEALLNMMSNIHTVQDNITLLTDPSSQTNKAIVSIQQDLIRRSGDLGVEAHLDRLYTMSATLERALQRK</sequence>
<name>A0A9P6ULL8_9FUNG</name>
<dbReference type="OrthoDB" id="2404853at2759"/>
<reference evidence="2" key="1">
    <citation type="journal article" date="2020" name="Fungal Divers.">
        <title>Resolving the Mortierellaceae phylogeny through synthesis of multi-gene phylogenetics and phylogenomics.</title>
        <authorList>
            <person name="Vandepol N."/>
            <person name="Liber J."/>
            <person name="Desiro A."/>
            <person name="Na H."/>
            <person name="Kennedy M."/>
            <person name="Barry K."/>
            <person name="Grigoriev I.V."/>
            <person name="Miller A.N."/>
            <person name="O'Donnell K."/>
            <person name="Stajich J.E."/>
            <person name="Bonito G."/>
        </authorList>
    </citation>
    <scope>NUCLEOTIDE SEQUENCE</scope>
    <source>
        <strain evidence="2">NVP60</strain>
    </source>
</reference>
<gene>
    <name evidence="2" type="ORF">BGZ97_012409</name>
</gene>
<evidence type="ECO:0000313" key="2">
    <source>
        <dbReference type="EMBL" id="KAG0310685.1"/>
    </source>
</evidence>
<dbReference type="Proteomes" id="UP000823405">
    <property type="component" value="Unassembled WGS sequence"/>
</dbReference>
<accession>A0A9P6ULL8</accession>
<dbReference type="EMBL" id="JAAAIN010000807">
    <property type="protein sequence ID" value="KAG0310685.1"/>
    <property type="molecule type" value="Genomic_DNA"/>
</dbReference>
<evidence type="ECO:0000313" key="3">
    <source>
        <dbReference type="Proteomes" id="UP000823405"/>
    </source>
</evidence>
<feature type="region of interest" description="Disordered" evidence="1">
    <location>
        <begin position="1"/>
        <end position="21"/>
    </location>
</feature>
<comment type="caution">
    <text evidence="2">The sequence shown here is derived from an EMBL/GenBank/DDBJ whole genome shotgun (WGS) entry which is preliminary data.</text>
</comment>
<evidence type="ECO:0000256" key="1">
    <source>
        <dbReference type="SAM" id="MobiDB-lite"/>
    </source>
</evidence>
<organism evidence="2 3">
    <name type="scientific">Linnemannia gamsii</name>
    <dbReference type="NCBI Taxonomy" id="64522"/>
    <lineage>
        <taxon>Eukaryota</taxon>
        <taxon>Fungi</taxon>
        <taxon>Fungi incertae sedis</taxon>
        <taxon>Mucoromycota</taxon>
        <taxon>Mortierellomycotina</taxon>
        <taxon>Mortierellomycetes</taxon>
        <taxon>Mortierellales</taxon>
        <taxon>Mortierellaceae</taxon>
        <taxon>Linnemannia</taxon>
    </lineage>
</organism>
<protein>
    <submittedName>
        <fullName evidence="2">Uncharacterized protein</fullName>
    </submittedName>
</protein>
<keyword evidence="3" id="KW-1185">Reference proteome</keyword>
<dbReference type="AlphaFoldDB" id="A0A9P6ULL8"/>
<proteinExistence type="predicted"/>